<keyword evidence="11" id="KW-0969">Cilium</keyword>
<dbReference type="Proteomes" id="UP000184016">
    <property type="component" value="Unassembled WGS sequence"/>
</dbReference>
<keyword evidence="5" id="KW-1003">Cell membrane</keyword>
<evidence type="ECO:0000256" key="7">
    <source>
        <dbReference type="ARBA" id="ARBA00022795"/>
    </source>
</evidence>
<comment type="similarity">
    <text evidence="2">Belongs to the FliJ family.</text>
</comment>
<dbReference type="GO" id="GO:0005886">
    <property type="term" value="C:plasma membrane"/>
    <property type="evidence" value="ECO:0007669"/>
    <property type="project" value="UniProtKB-SubCell"/>
</dbReference>
<dbReference type="GO" id="GO:0071973">
    <property type="term" value="P:bacterial-type flagellum-dependent cell motility"/>
    <property type="evidence" value="ECO:0007669"/>
    <property type="project" value="InterPro"/>
</dbReference>
<dbReference type="Gene3D" id="1.10.287.1700">
    <property type="match status" value="1"/>
</dbReference>
<evidence type="ECO:0000256" key="4">
    <source>
        <dbReference type="ARBA" id="ARBA00022448"/>
    </source>
</evidence>
<gene>
    <name evidence="11" type="ORF">SAMN05443507_11274</name>
</gene>
<dbReference type="InterPro" id="IPR012823">
    <property type="entry name" value="Flagell_FliJ"/>
</dbReference>
<evidence type="ECO:0000256" key="6">
    <source>
        <dbReference type="ARBA" id="ARBA00022500"/>
    </source>
</evidence>
<accession>A0A1M6RQR5</accession>
<evidence type="ECO:0000256" key="2">
    <source>
        <dbReference type="ARBA" id="ARBA00010004"/>
    </source>
</evidence>
<keyword evidence="11" id="KW-0282">Flagellum</keyword>
<evidence type="ECO:0000256" key="5">
    <source>
        <dbReference type="ARBA" id="ARBA00022475"/>
    </source>
</evidence>
<keyword evidence="6" id="KW-0145">Chemotaxis</keyword>
<evidence type="ECO:0000313" key="12">
    <source>
        <dbReference type="Proteomes" id="UP000184016"/>
    </source>
</evidence>
<dbReference type="GO" id="GO:0044781">
    <property type="term" value="P:bacterial-type flagellum organization"/>
    <property type="evidence" value="ECO:0007669"/>
    <property type="project" value="UniProtKB-KW"/>
</dbReference>
<proteinExistence type="inferred from homology"/>
<sequence length="147" mass="17266">MNDFHRFSKRFGKIQGKLQEQAEREYAYALSQIVSVTEQIASLKDELTMAMHNRADISLLQDWPLWEQRVRYLQQQLMRYQEWLSELEGQANLKRTQLHKAHQQSEKWKSIVGKLDEEWQAEVAASVQREADEVAMIRFGRSQTAGG</sequence>
<keyword evidence="8" id="KW-0653">Protein transport</keyword>
<evidence type="ECO:0000256" key="10">
    <source>
        <dbReference type="ARBA" id="ARBA00023225"/>
    </source>
</evidence>
<dbReference type="AlphaFoldDB" id="A0A1M6RQR5"/>
<dbReference type="RefSeq" id="WP_072874122.1">
    <property type="nucleotide sequence ID" value="NZ_FRAF01000012.1"/>
</dbReference>
<keyword evidence="10" id="KW-1006">Bacterial flagellum protein export</keyword>
<dbReference type="GO" id="GO:0006935">
    <property type="term" value="P:chemotaxis"/>
    <property type="evidence" value="ECO:0007669"/>
    <property type="project" value="UniProtKB-KW"/>
</dbReference>
<name>A0A1M6RQR5_9BACL</name>
<organism evidence="11 12">
    <name type="scientific">Alicyclobacillus tolerans</name>
    <dbReference type="NCBI Taxonomy" id="90970"/>
    <lineage>
        <taxon>Bacteria</taxon>
        <taxon>Bacillati</taxon>
        <taxon>Bacillota</taxon>
        <taxon>Bacilli</taxon>
        <taxon>Bacillales</taxon>
        <taxon>Alicyclobacillaceae</taxon>
        <taxon>Alicyclobacillus</taxon>
    </lineage>
</organism>
<evidence type="ECO:0000256" key="9">
    <source>
        <dbReference type="ARBA" id="ARBA00023136"/>
    </source>
</evidence>
<comment type="subcellular location">
    <subcellularLocation>
        <location evidence="1">Cell membrane</location>
        <topology evidence="1">Peripheral membrane protein</topology>
        <orientation evidence="1">Cytoplasmic side</orientation>
    </subcellularLocation>
</comment>
<evidence type="ECO:0000313" key="11">
    <source>
        <dbReference type="EMBL" id="SHK34754.1"/>
    </source>
</evidence>
<dbReference type="GO" id="GO:0009288">
    <property type="term" value="C:bacterial-type flagellum"/>
    <property type="evidence" value="ECO:0007669"/>
    <property type="project" value="InterPro"/>
</dbReference>
<keyword evidence="4" id="KW-0813">Transport</keyword>
<dbReference type="InterPro" id="IPR053716">
    <property type="entry name" value="Flag_assembly_chemotaxis_eff"/>
</dbReference>
<dbReference type="GO" id="GO:0015031">
    <property type="term" value="P:protein transport"/>
    <property type="evidence" value="ECO:0007669"/>
    <property type="project" value="UniProtKB-KW"/>
</dbReference>
<protein>
    <recommendedName>
        <fullName evidence="3">Flagellar FliJ protein</fullName>
    </recommendedName>
</protein>
<evidence type="ECO:0000256" key="1">
    <source>
        <dbReference type="ARBA" id="ARBA00004413"/>
    </source>
</evidence>
<keyword evidence="9" id="KW-0472">Membrane</keyword>
<reference evidence="12" key="1">
    <citation type="submission" date="2016-11" db="EMBL/GenBank/DDBJ databases">
        <authorList>
            <person name="Varghese N."/>
            <person name="Submissions S."/>
        </authorList>
    </citation>
    <scope>NUCLEOTIDE SEQUENCE [LARGE SCALE GENOMIC DNA]</scope>
    <source>
        <strain evidence="12">USBA-503</strain>
    </source>
</reference>
<evidence type="ECO:0000256" key="8">
    <source>
        <dbReference type="ARBA" id="ARBA00022927"/>
    </source>
</evidence>
<dbReference type="Pfam" id="PF02050">
    <property type="entry name" value="FliJ"/>
    <property type="match status" value="1"/>
</dbReference>
<keyword evidence="11" id="KW-0966">Cell projection</keyword>
<evidence type="ECO:0000256" key="3">
    <source>
        <dbReference type="ARBA" id="ARBA00020392"/>
    </source>
</evidence>
<dbReference type="STRING" id="1830138.SAMN05443507_11274"/>
<dbReference type="EMBL" id="FRAF01000012">
    <property type="protein sequence ID" value="SHK34754.1"/>
    <property type="molecule type" value="Genomic_DNA"/>
</dbReference>
<keyword evidence="12" id="KW-1185">Reference proteome</keyword>
<keyword evidence="7" id="KW-1005">Bacterial flagellum biogenesis</keyword>